<sequence length="108" mass="11929">MAAPATGQPNLGAGQSILLQDSSFPPLNQIYIGESNLNLPNDCRRITNNNACVLKTHNFNQGQKAGIDPIPMKQLSYNNGTPRIVWTEEEVNKMNILEDLQYAVIGKF</sequence>
<accession>A0A9J5YZ19</accession>
<dbReference type="OrthoDB" id="1305396at2759"/>
<proteinExistence type="predicted"/>
<evidence type="ECO:0000313" key="2">
    <source>
        <dbReference type="Proteomes" id="UP000824120"/>
    </source>
</evidence>
<dbReference type="EMBL" id="JACXVP010000005">
    <property type="protein sequence ID" value="KAG5604959.1"/>
    <property type="molecule type" value="Genomic_DNA"/>
</dbReference>
<name>A0A9J5YZ19_SOLCO</name>
<dbReference type="AlphaFoldDB" id="A0A9J5YZ19"/>
<dbReference type="Proteomes" id="UP000824120">
    <property type="component" value="Chromosome 5"/>
</dbReference>
<organism evidence="1 2">
    <name type="scientific">Solanum commersonii</name>
    <name type="common">Commerson's wild potato</name>
    <name type="synonym">Commerson's nightshade</name>
    <dbReference type="NCBI Taxonomy" id="4109"/>
    <lineage>
        <taxon>Eukaryota</taxon>
        <taxon>Viridiplantae</taxon>
        <taxon>Streptophyta</taxon>
        <taxon>Embryophyta</taxon>
        <taxon>Tracheophyta</taxon>
        <taxon>Spermatophyta</taxon>
        <taxon>Magnoliopsida</taxon>
        <taxon>eudicotyledons</taxon>
        <taxon>Gunneridae</taxon>
        <taxon>Pentapetalae</taxon>
        <taxon>asterids</taxon>
        <taxon>lamiids</taxon>
        <taxon>Solanales</taxon>
        <taxon>Solanaceae</taxon>
        <taxon>Solanoideae</taxon>
        <taxon>Solaneae</taxon>
        <taxon>Solanum</taxon>
    </lineage>
</organism>
<keyword evidence="2" id="KW-1185">Reference proteome</keyword>
<protein>
    <submittedName>
        <fullName evidence="1">Uncharacterized protein</fullName>
    </submittedName>
</protein>
<evidence type="ECO:0000313" key="1">
    <source>
        <dbReference type="EMBL" id="KAG5604959.1"/>
    </source>
</evidence>
<reference evidence="1 2" key="1">
    <citation type="submission" date="2020-09" db="EMBL/GenBank/DDBJ databases">
        <title>De no assembly of potato wild relative species, Solanum commersonii.</title>
        <authorList>
            <person name="Cho K."/>
        </authorList>
    </citation>
    <scope>NUCLEOTIDE SEQUENCE [LARGE SCALE GENOMIC DNA]</scope>
    <source>
        <strain evidence="1">LZ3.2</strain>
        <tissue evidence="1">Leaf</tissue>
    </source>
</reference>
<gene>
    <name evidence="1" type="ORF">H5410_026451</name>
</gene>
<comment type="caution">
    <text evidence="1">The sequence shown here is derived from an EMBL/GenBank/DDBJ whole genome shotgun (WGS) entry which is preliminary data.</text>
</comment>